<evidence type="ECO:0000256" key="5">
    <source>
        <dbReference type="ARBA" id="ARBA00022771"/>
    </source>
</evidence>
<gene>
    <name evidence="12" type="ORF">BN980_GECA14s03057g</name>
</gene>
<evidence type="ECO:0000256" key="2">
    <source>
        <dbReference type="ARBA" id="ARBA00022491"/>
    </source>
</evidence>
<dbReference type="PANTHER" id="PTHR47257">
    <property type="entry name" value="PH-RESPONSE TRANSCRIPTION FACTOR PACC/RIM101"/>
    <property type="match status" value="1"/>
</dbReference>
<feature type="domain" description="C2H2-type" evidence="11">
    <location>
        <begin position="200"/>
        <end position="230"/>
    </location>
</feature>
<evidence type="ECO:0000313" key="12">
    <source>
        <dbReference type="EMBL" id="CDO56337.1"/>
    </source>
</evidence>
<organism evidence="12 13">
    <name type="scientific">Geotrichum candidum</name>
    <name type="common">Oospora lactis</name>
    <name type="synonym">Dipodascus geotrichum</name>
    <dbReference type="NCBI Taxonomy" id="1173061"/>
    <lineage>
        <taxon>Eukaryota</taxon>
        <taxon>Fungi</taxon>
        <taxon>Dikarya</taxon>
        <taxon>Ascomycota</taxon>
        <taxon>Saccharomycotina</taxon>
        <taxon>Dipodascomycetes</taxon>
        <taxon>Dipodascales</taxon>
        <taxon>Dipodascaceae</taxon>
        <taxon>Geotrichum</taxon>
    </lineage>
</organism>
<proteinExistence type="inferred from homology"/>
<protein>
    <submittedName>
        <fullName evidence="12">Similar to Saccharomyces cerevisiae YHL027W RIM101 Transcriptional repressor involved in response to pH and in cell wall construction</fullName>
    </submittedName>
</protein>
<accession>A0A0J9XG25</accession>
<dbReference type="InterPro" id="IPR036236">
    <property type="entry name" value="Znf_C2H2_sf"/>
</dbReference>
<feature type="compositionally biased region" description="Polar residues" evidence="10">
    <location>
        <begin position="306"/>
        <end position="315"/>
    </location>
</feature>
<evidence type="ECO:0000256" key="6">
    <source>
        <dbReference type="ARBA" id="ARBA00022833"/>
    </source>
</evidence>
<feature type="compositionally biased region" description="Low complexity" evidence="10">
    <location>
        <begin position="140"/>
        <end position="176"/>
    </location>
</feature>
<feature type="compositionally biased region" description="Polar residues" evidence="10">
    <location>
        <begin position="451"/>
        <end position="471"/>
    </location>
</feature>
<keyword evidence="5 9" id="KW-0863">Zinc-finger</keyword>
<feature type="compositionally biased region" description="Basic and acidic residues" evidence="10">
    <location>
        <begin position="281"/>
        <end position="291"/>
    </location>
</feature>
<feature type="region of interest" description="Disordered" evidence="10">
    <location>
        <begin position="499"/>
        <end position="538"/>
    </location>
</feature>
<keyword evidence="2" id="KW-0678">Repressor</keyword>
<feature type="domain" description="C2H2-type" evidence="11">
    <location>
        <begin position="236"/>
        <end position="265"/>
    </location>
</feature>
<feature type="region of interest" description="Disordered" evidence="10">
    <location>
        <begin position="281"/>
        <end position="316"/>
    </location>
</feature>
<keyword evidence="13" id="KW-1185">Reference proteome</keyword>
<feature type="compositionally biased region" description="Low complexity" evidence="10">
    <location>
        <begin position="440"/>
        <end position="450"/>
    </location>
</feature>
<dbReference type="InterPro" id="IPR013087">
    <property type="entry name" value="Znf_C2H2_type"/>
</dbReference>
<feature type="domain" description="C2H2-type" evidence="11">
    <location>
        <begin position="266"/>
        <end position="293"/>
    </location>
</feature>
<dbReference type="PROSITE" id="PS50157">
    <property type="entry name" value="ZINC_FINGER_C2H2_2"/>
    <property type="match status" value="3"/>
</dbReference>
<name>A0A0J9XG25_GEOCN</name>
<comment type="similarity">
    <text evidence="8">Belongs to the pacC/RIM101 family.</text>
</comment>
<dbReference type="PROSITE" id="PS00028">
    <property type="entry name" value="ZINC_FINGER_C2H2_1"/>
    <property type="match status" value="2"/>
</dbReference>
<dbReference type="FunFam" id="3.30.160.60:FF:002343">
    <property type="entry name" value="Zinc finger protein 33A"/>
    <property type="match status" value="1"/>
</dbReference>
<evidence type="ECO:0000259" key="11">
    <source>
        <dbReference type="PROSITE" id="PS50157"/>
    </source>
</evidence>
<evidence type="ECO:0000256" key="10">
    <source>
        <dbReference type="SAM" id="MobiDB-lite"/>
    </source>
</evidence>
<dbReference type="PANTHER" id="PTHR47257:SF1">
    <property type="entry name" value="PH-RESPONSE TRANSCRIPTION FACTOR PACC_RIM101"/>
    <property type="match status" value="1"/>
</dbReference>
<feature type="compositionally biased region" description="Low complexity" evidence="10">
    <location>
        <begin position="14"/>
        <end position="37"/>
    </location>
</feature>
<feature type="compositionally biased region" description="Polar residues" evidence="10">
    <location>
        <begin position="126"/>
        <end position="139"/>
    </location>
</feature>
<dbReference type="GO" id="GO:0005634">
    <property type="term" value="C:nucleus"/>
    <property type="evidence" value="ECO:0007669"/>
    <property type="project" value="UniProtKB-SubCell"/>
</dbReference>
<dbReference type="OrthoDB" id="6155966at2759"/>
<evidence type="ECO:0000256" key="3">
    <source>
        <dbReference type="ARBA" id="ARBA00022723"/>
    </source>
</evidence>
<dbReference type="EMBL" id="CCBN010000014">
    <property type="protein sequence ID" value="CDO56337.1"/>
    <property type="molecule type" value="Genomic_DNA"/>
</dbReference>
<keyword evidence="3" id="KW-0479">Metal-binding</keyword>
<dbReference type="STRING" id="1173061.A0A0J9XG25"/>
<feature type="region of interest" description="Disordered" evidence="10">
    <location>
        <begin position="1"/>
        <end position="50"/>
    </location>
</feature>
<evidence type="ECO:0000256" key="7">
    <source>
        <dbReference type="ARBA" id="ARBA00023242"/>
    </source>
</evidence>
<evidence type="ECO:0000256" key="4">
    <source>
        <dbReference type="ARBA" id="ARBA00022737"/>
    </source>
</evidence>
<reference evidence="12" key="1">
    <citation type="submission" date="2014-03" db="EMBL/GenBank/DDBJ databases">
        <authorList>
            <person name="Casaregola S."/>
        </authorList>
    </citation>
    <scope>NUCLEOTIDE SEQUENCE [LARGE SCALE GENOMIC DNA]</scope>
    <source>
        <strain evidence="12">CLIB 918</strain>
    </source>
</reference>
<keyword evidence="6" id="KW-0862">Zinc</keyword>
<evidence type="ECO:0000256" key="9">
    <source>
        <dbReference type="PROSITE-ProRule" id="PRU00042"/>
    </source>
</evidence>
<dbReference type="InterPro" id="IPR050806">
    <property type="entry name" value="pacC/RIM101"/>
</dbReference>
<dbReference type="AlphaFoldDB" id="A0A0J9XG25"/>
<keyword evidence="7" id="KW-0539">Nucleus</keyword>
<dbReference type="Gene3D" id="3.30.160.60">
    <property type="entry name" value="Classic Zinc Finger"/>
    <property type="match status" value="2"/>
</dbReference>
<dbReference type="GO" id="GO:0045944">
    <property type="term" value="P:positive regulation of transcription by RNA polymerase II"/>
    <property type="evidence" value="ECO:0007669"/>
    <property type="project" value="TreeGrafter"/>
</dbReference>
<feature type="region of interest" description="Disordered" evidence="10">
    <location>
        <begin position="125"/>
        <end position="194"/>
    </location>
</feature>
<dbReference type="SMART" id="SM00355">
    <property type="entry name" value="ZnF_C2H2"/>
    <property type="match status" value="3"/>
</dbReference>
<feature type="compositionally biased region" description="Low complexity" evidence="10">
    <location>
        <begin position="526"/>
        <end position="538"/>
    </location>
</feature>
<dbReference type="Proteomes" id="UP000242525">
    <property type="component" value="Unassembled WGS sequence"/>
</dbReference>
<evidence type="ECO:0000256" key="8">
    <source>
        <dbReference type="ARBA" id="ARBA00038089"/>
    </source>
</evidence>
<comment type="subcellular location">
    <subcellularLocation>
        <location evidence="1">Nucleus</location>
    </subcellularLocation>
</comment>
<dbReference type="SUPFAM" id="SSF57667">
    <property type="entry name" value="beta-beta-alpha zinc fingers"/>
    <property type="match status" value="2"/>
</dbReference>
<comment type="caution">
    <text evidence="12">The sequence shown here is derived from an EMBL/GenBank/DDBJ whole genome shotgun (WGS) entry which is preliminary data.</text>
</comment>
<keyword evidence="4" id="KW-0677">Repeat</keyword>
<feature type="region of interest" description="Disordered" evidence="10">
    <location>
        <begin position="440"/>
        <end position="473"/>
    </location>
</feature>
<sequence length="656" mass="71877">MSNNFNALFYPSLQQQQPQQQQQQQQQPQQQQEQQQPPKQPFSMNSLLSQQDDVDVLQLSSLLSTAPTATSSAHQSGSLQQKDVDIAAFPQLIPSPSASDDLNLSPKSNFINAPSLAASDSLMGQGISTSGLSPPTSAATTPNDDSNTTDTFRASPSRSSPISPMSAVSPASSTSSTNDLDNKTKSDSNSPSTASSQEQLVCKWLNCGKTFDLAETLYNHLCDSHVGRKSMNNLSLACRWDGCRVITVKRDHITSHIRVHVPLKPYKCDFCQKSFKRPQDLKKHVKTHADDSGNLTDSKRRRSNKANRTSNSPLTDQFPLMNHLDYYLQYGGRYGGRAPEYGAPDYNQPNMAYNHHHQQQQPLGGNFGNTDHLGLFYDSAKNNNNAAVRKRGFDATFDLFDDIKRSRVSPNYNSSMAARLSTIEQMIGLAPYNANANANANANTNTNTNNYPLPQQQTRPLSQDFNSSSRQLPPFRSHQELLDVDQFFSQLASNLPLGNTTKPAPLMEQTPSFNMPSSTPYPPLSSPSLGGTAPSSSSLSVYPTLGLNGGAQELESAGQSQPQLASRYDYDKSKQFSVGISQRSSRLSAENDDELVSAMSSLSVKPETNATANDDEVAKHAEVIKRIRAMIADMLKQTEPEFTPQAKSMYPTVAAF</sequence>
<dbReference type="GO" id="GO:0008270">
    <property type="term" value="F:zinc ion binding"/>
    <property type="evidence" value="ECO:0007669"/>
    <property type="project" value="UniProtKB-KW"/>
</dbReference>
<evidence type="ECO:0000256" key="1">
    <source>
        <dbReference type="ARBA" id="ARBA00004123"/>
    </source>
</evidence>
<dbReference type="Pfam" id="PF00096">
    <property type="entry name" value="zf-C2H2"/>
    <property type="match status" value="1"/>
</dbReference>
<evidence type="ECO:0000313" key="13">
    <source>
        <dbReference type="Proteomes" id="UP000242525"/>
    </source>
</evidence>